<protein>
    <submittedName>
        <fullName evidence="2">PfkB family kinase</fullName>
    </submittedName>
</protein>
<dbReference type="SUPFAM" id="SSF53613">
    <property type="entry name" value="Ribokinase-like"/>
    <property type="match status" value="1"/>
</dbReference>
<organism evidence="2 3">
    <name type="scientific">Stemphylium lycopersici</name>
    <name type="common">Tomato gray leaf spot disease fungus</name>
    <name type="synonym">Thyrospora lycopersici</name>
    <dbReference type="NCBI Taxonomy" id="183478"/>
    <lineage>
        <taxon>Eukaryota</taxon>
        <taxon>Fungi</taxon>
        <taxon>Dikarya</taxon>
        <taxon>Ascomycota</taxon>
        <taxon>Pezizomycotina</taxon>
        <taxon>Dothideomycetes</taxon>
        <taxon>Pleosporomycetidae</taxon>
        <taxon>Pleosporales</taxon>
        <taxon>Pleosporineae</taxon>
        <taxon>Pleosporaceae</taxon>
        <taxon>Stemphylium</taxon>
    </lineage>
</organism>
<dbReference type="InterPro" id="IPR011611">
    <property type="entry name" value="PfkB_dom"/>
</dbReference>
<keyword evidence="3" id="KW-1185">Reference proteome</keyword>
<keyword evidence="2" id="KW-0808">Transferase</keyword>
<accession>A0A364NAV6</accession>
<dbReference type="AlphaFoldDB" id="A0A364NAV6"/>
<dbReference type="STRING" id="183478.A0A364NAV6"/>
<dbReference type="Gene3D" id="3.40.1190.20">
    <property type="match status" value="1"/>
</dbReference>
<evidence type="ECO:0000313" key="3">
    <source>
        <dbReference type="Proteomes" id="UP000249619"/>
    </source>
</evidence>
<dbReference type="GO" id="GO:0016301">
    <property type="term" value="F:kinase activity"/>
    <property type="evidence" value="ECO:0007669"/>
    <property type="project" value="UniProtKB-KW"/>
</dbReference>
<dbReference type="EMBL" id="QGDH01000022">
    <property type="protein sequence ID" value="RAR14468.1"/>
    <property type="molecule type" value="Genomic_DNA"/>
</dbReference>
<feature type="domain" description="Carbohydrate kinase PfkB" evidence="1">
    <location>
        <begin position="46"/>
        <end position="295"/>
    </location>
</feature>
<dbReference type="Proteomes" id="UP000249619">
    <property type="component" value="Unassembled WGS sequence"/>
</dbReference>
<sequence length="328" mass="36001">MDMQLSEETEHSSVDTVSLGMVVIDEIRLPLREPLLDIAGGSGTYGYDFPDSVLNELSSWSMSLQLVIRKDKKSTRGLLEYQDDTFGAKTFHYATEPLRPSPKDFNLGVLMTSQAFHFLATPDEIQEQVPELMKLRAHYHIKRRPLIVWEPFPAACVPQNRQAFVEACKLVDVFSPNHLEMAALYRGGSTSTNFQPERLEVYAREFCTATGVEGKGVVVVRAGEHGSLTTQNKASNLWLPAYYEAGAAEVVDATGGGNAFLGGFMRGWKISQDMKEASAYGHVAASFAIEQIGLPACAVSGGEETWNGVKVTERLANYKARLGSPKTG</sequence>
<evidence type="ECO:0000313" key="2">
    <source>
        <dbReference type="EMBL" id="RAR14468.1"/>
    </source>
</evidence>
<gene>
    <name evidence="2" type="ORF">DDE83_002236</name>
</gene>
<dbReference type="PANTHER" id="PTHR47098:SF1">
    <property type="entry name" value="PFKB FAMILY CARBOHYDRATE KINASE SUPERFAMILY (AFU_ORTHOLOGUE AFUA_4G09500)"/>
    <property type="match status" value="1"/>
</dbReference>
<reference evidence="3" key="1">
    <citation type="submission" date="2018-05" db="EMBL/GenBank/DDBJ databases">
        <title>Draft genome sequence of Stemphylium lycopersici strain CIDEFI 213.</title>
        <authorList>
            <person name="Medina R."/>
            <person name="Franco M.E.E."/>
            <person name="Lucentini C.G."/>
            <person name="Saparrat M.C.N."/>
            <person name="Balatti P.A."/>
        </authorList>
    </citation>
    <scope>NUCLEOTIDE SEQUENCE [LARGE SCALE GENOMIC DNA]</scope>
    <source>
        <strain evidence="3">CIDEFI 213</strain>
    </source>
</reference>
<dbReference type="PANTHER" id="PTHR47098">
    <property type="entry name" value="PROTEIN MAK32"/>
    <property type="match status" value="1"/>
</dbReference>
<dbReference type="InterPro" id="IPR029056">
    <property type="entry name" value="Ribokinase-like"/>
</dbReference>
<keyword evidence="2" id="KW-0418">Kinase</keyword>
<evidence type="ECO:0000259" key="1">
    <source>
        <dbReference type="Pfam" id="PF00294"/>
    </source>
</evidence>
<proteinExistence type="predicted"/>
<name>A0A364NAV6_STELY</name>
<dbReference type="Pfam" id="PF00294">
    <property type="entry name" value="PfkB"/>
    <property type="match status" value="1"/>
</dbReference>
<comment type="caution">
    <text evidence="2">The sequence shown here is derived from an EMBL/GenBank/DDBJ whole genome shotgun (WGS) entry which is preliminary data.</text>
</comment>